<proteinExistence type="predicted"/>
<evidence type="ECO:0000313" key="3">
    <source>
        <dbReference type="Proteomes" id="UP000193450"/>
    </source>
</evidence>
<evidence type="ECO:0000259" key="1">
    <source>
        <dbReference type="PROSITE" id="PS50943"/>
    </source>
</evidence>
<dbReference type="Pfam" id="PF01381">
    <property type="entry name" value="HTH_3"/>
    <property type="match status" value="1"/>
</dbReference>
<organism evidence="2 3">
    <name type="scientific">Oceanicoccus sagamiensis</name>
    <dbReference type="NCBI Taxonomy" id="716816"/>
    <lineage>
        <taxon>Bacteria</taxon>
        <taxon>Pseudomonadati</taxon>
        <taxon>Pseudomonadota</taxon>
        <taxon>Gammaproteobacteria</taxon>
        <taxon>Cellvibrionales</taxon>
        <taxon>Spongiibacteraceae</taxon>
        <taxon>Oceanicoccus</taxon>
    </lineage>
</organism>
<protein>
    <recommendedName>
        <fullName evidence="1">HTH cro/C1-type domain-containing protein</fullName>
    </recommendedName>
</protein>
<reference evidence="2 3" key="1">
    <citation type="submission" date="2016-11" db="EMBL/GenBank/DDBJ databases">
        <title>Trade-off between light-utilization and light-protection in marine flavobacteria.</title>
        <authorList>
            <person name="Kumagai Y."/>
        </authorList>
    </citation>
    <scope>NUCLEOTIDE SEQUENCE [LARGE SCALE GENOMIC DNA]</scope>
    <source>
        <strain evidence="2 3">NBRC 107125</strain>
    </source>
</reference>
<dbReference type="EMBL" id="CP019343">
    <property type="protein sequence ID" value="ARN73278.1"/>
    <property type="molecule type" value="Genomic_DNA"/>
</dbReference>
<keyword evidence="3" id="KW-1185">Reference proteome</keyword>
<dbReference type="OrthoDB" id="6877645at2"/>
<name>A0A1X9N586_9GAMM</name>
<dbReference type="GO" id="GO:0003677">
    <property type="term" value="F:DNA binding"/>
    <property type="evidence" value="ECO:0007669"/>
    <property type="project" value="InterPro"/>
</dbReference>
<dbReference type="InterPro" id="IPR001387">
    <property type="entry name" value="Cro/C1-type_HTH"/>
</dbReference>
<dbReference type="Proteomes" id="UP000193450">
    <property type="component" value="Chromosome"/>
</dbReference>
<accession>A0A1X9N586</accession>
<evidence type="ECO:0000313" key="2">
    <source>
        <dbReference type="EMBL" id="ARN73278.1"/>
    </source>
</evidence>
<dbReference type="CDD" id="cd00093">
    <property type="entry name" value="HTH_XRE"/>
    <property type="match status" value="1"/>
</dbReference>
<dbReference type="InterPro" id="IPR010982">
    <property type="entry name" value="Lambda_DNA-bd_dom_sf"/>
</dbReference>
<dbReference type="SUPFAM" id="SSF47413">
    <property type="entry name" value="lambda repressor-like DNA-binding domains"/>
    <property type="match status" value="1"/>
</dbReference>
<feature type="domain" description="HTH cro/C1-type" evidence="1">
    <location>
        <begin position="4"/>
        <end position="59"/>
    </location>
</feature>
<dbReference type="AlphaFoldDB" id="A0A1X9N586"/>
<dbReference type="PROSITE" id="PS50943">
    <property type="entry name" value="HTH_CROC1"/>
    <property type="match status" value="1"/>
</dbReference>
<dbReference type="Gene3D" id="1.10.260.40">
    <property type="entry name" value="lambda repressor-like DNA-binding domains"/>
    <property type="match status" value="1"/>
</dbReference>
<gene>
    <name evidence="2" type="ORF">BST96_03640</name>
</gene>
<dbReference type="KEGG" id="osg:BST96_03640"/>
<sequence length="72" mass="7943">MNFIARYRKVAGLSQRQLGAICGDWSQSRIGMYELCARTPDIEDCKKIVMALRSAGADCSLDDVFPVDESAV</sequence>
<dbReference type="STRING" id="716816.BST96_03640"/>
<dbReference type="RefSeq" id="WP_085757387.1">
    <property type="nucleotide sequence ID" value="NZ_CP019343.1"/>
</dbReference>